<dbReference type="InterPro" id="IPR050612">
    <property type="entry name" value="Prok_Mopterin_Oxidored"/>
</dbReference>
<dbReference type="Gene3D" id="3.40.50.740">
    <property type="match status" value="1"/>
</dbReference>
<dbReference type="RefSeq" id="WP_058491028.1">
    <property type="nucleotide sequence ID" value="NZ_LOCK01000015.1"/>
</dbReference>
<proteinExistence type="inferred from homology"/>
<dbReference type="OrthoDB" id="219031at2"/>
<dbReference type="GO" id="GO:0043546">
    <property type="term" value="F:molybdopterin cofactor binding"/>
    <property type="evidence" value="ECO:0007669"/>
    <property type="project" value="InterPro"/>
</dbReference>
<dbReference type="Pfam" id="PF04879">
    <property type="entry name" value="Molybdop_Fe4S4"/>
    <property type="match status" value="1"/>
</dbReference>
<dbReference type="GO" id="GO:0016491">
    <property type="term" value="F:oxidoreductase activity"/>
    <property type="evidence" value="ECO:0007669"/>
    <property type="project" value="InterPro"/>
</dbReference>
<dbReference type="Gene3D" id="3.40.50.12440">
    <property type="match status" value="3"/>
</dbReference>
<evidence type="ECO:0000256" key="3">
    <source>
        <dbReference type="ARBA" id="ARBA00023004"/>
    </source>
</evidence>
<dbReference type="PANTHER" id="PTHR43742">
    <property type="entry name" value="TRIMETHYLAMINE-N-OXIDE REDUCTASE"/>
    <property type="match status" value="1"/>
</dbReference>
<evidence type="ECO:0000259" key="5">
    <source>
        <dbReference type="PROSITE" id="PS51669"/>
    </source>
</evidence>
<dbReference type="Proteomes" id="UP000054623">
    <property type="component" value="Unassembled WGS sequence"/>
</dbReference>
<keyword evidence="4" id="KW-0411">Iron-sulfur</keyword>
<dbReference type="InterPro" id="IPR009010">
    <property type="entry name" value="Asp_de-COase-like_dom_sf"/>
</dbReference>
<evidence type="ECO:0000313" key="7">
    <source>
        <dbReference type="Proteomes" id="UP000054623"/>
    </source>
</evidence>
<dbReference type="AlphaFoldDB" id="A0A0W1JLP6"/>
<gene>
    <name evidence="6" type="ORF">AT727_19750</name>
</gene>
<dbReference type="Pfam" id="PF01568">
    <property type="entry name" value="Molydop_binding"/>
    <property type="match status" value="1"/>
</dbReference>
<dbReference type="GO" id="GO:0051536">
    <property type="term" value="F:iron-sulfur cluster binding"/>
    <property type="evidence" value="ECO:0007669"/>
    <property type="project" value="UniProtKB-KW"/>
</dbReference>
<dbReference type="Gene3D" id="3.40.228.10">
    <property type="entry name" value="Dimethylsulfoxide Reductase, domain 2"/>
    <property type="match status" value="1"/>
</dbReference>
<dbReference type="GO" id="GO:0046872">
    <property type="term" value="F:metal ion binding"/>
    <property type="evidence" value="ECO:0007669"/>
    <property type="project" value="UniProtKB-KW"/>
</dbReference>
<dbReference type="SUPFAM" id="SSF50692">
    <property type="entry name" value="ADC-like"/>
    <property type="match status" value="1"/>
</dbReference>
<evidence type="ECO:0000256" key="4">
    <source>
        <dbReference type="ARBA" id="ARBA00023014"/>
    </source>
</evidence>
<keyword evidence="2" id="KW-0479">Metal-binding</keyword>
<comment type="caution">
    <text evidence="6">The sequence shown here is derived from an EMBL/GenBank/DDBJ whole genome shotgun (WGS) entry which is preliminary data.</text>
</comment>
<accession>A0A0W1JLP6</accession>
<dbReference type="NCBIfam" id="TIGR01409">
    <property type="entry name" value="TAT_signal_seq"/>
    <property type="match status" value="1"/>
</dbReference>
<reference evidence="6 7" key="1">
    <citation type="submission" date="2015-12" db="EMBL/GenBank/DDBJ databases">
        <title>Draft Genome Sequence of Desulfitobacterium hafniense Strain DH, a Sulfate-reducing Bacterium Isolated from Paddy Soils.</title>
        <authorList>
            <person name="Bao P."/>
            <person name="Zhang X."/>
            <person name="Li G."/>
        </authorList>
    </citation>
    <scope>NUCLEOTIDE SEQUENCE [LARGE SCALE GENOMIC DNA]</scope>
    <source>
        <strain evidence="6 7">DH</strain>
    </source>
</reference>
<dbReference type="EMBL" id="LOCK01000015">
    <property type="protein sequence ID" value="KTE92422.1"/>
    <property type="molecule type" value="Genomic_DNA"/>
</dbReference>
<dbReference type="InterPro" id="IPR006656">
    <property type="entry name" value="Mopterin_OxRdtase"/>
</dbReference>
<keyword evidence="3" id="KW-0408">Iron</keyword>
<evidence type="ECO:0000256" key="2">
    <source>
        <dbReference type="ARBA" id="ARBA00022723"/>
    </source>
</evidence>
<evidence type="ECO:0000313" key="6">
    <source>
        <dbReference type="EMBL" id="KTE92422.1"/>
    </source>
</evidence>
<comment type="similarity">
    <text evidence="1">Belongs to the prokaryotic molybdopterin-containing oxidoreductase family.</text>
</comment>
<dbReference type="SMART" id="SM00926">
    <property type="entry name" value="Molybdop_Fe4S4"/>
    <property type="match status" value="1"/>
</dbReference>
<feature type="domain" description="4Fe-4S Mo/W bis-MGD-type" evidence="5">
    <location>
        <begin position="214"/>
        <end position="271"/>
    </location>
</feature>
<dbReference type="SUPFAM" id="SSF53706">
    <property type="entry name" value="Formate dehydrogenase/DMSO reductase, domains 1-3"/>
    <property type="match status" value="1"/>
</dbReference>
<organism evidence="6 7">
    <name type="scientific">Desulfitobacterium hafniense</name>
    <name type="common">Desulfitobacterium frappieri</name>
    <dbReference type="NCBI Taxonomy" id="49338"/>
    <lineage>
        <taxon>Bacteria</taxon>
        <taxon>Bacillati</taxon>
        <taxon>Bacillota</taxon>
        <taxon>Clostridia</taxon>
        <taxon>Eubacteriales</taxon>
        <taxon>Desulfitobacteriaceae</taxon>
        <taxon>Desulfitobacterium</taxon>
    </lineage>
</organism>
<sequence length="981" mass="109298">MSEELSLLEFRKTEQEEGEHYGGLSKLIIIAIPHYELRFVVIKLLSQAGYHFICAKNLPKLCHEIESLEEESLLIIDIFAYPSSLPKALDSLHQDNKLTLIFLMYEEEMRCGQYFASGGIWFGVAKEHLDERLLLTINQALKEQPAPKKQSSSQEREVYAMKNFLNREVGRRSFLKGSAAAAALAGVAVVSPGNTVVKALAAGNEVQQEAGSRDKIFHGSCRTSCPSCCALKIIVRDGKIVRTTAADLPNPEYNRVCVKGLSYPQYHYSQTRLKYPVKRIGERGSDQWEQISWDEAIKTICGKFTEIQSKYGKSSIGFFTGASLGHCGIWTQLKLMYLLGGTNLDNCYDRALAYTAAQTIGTSPFWFGNEYIDLKNAKTIICWGANATDALQQNWHFYADAMEKGAKLIVIDPIYTTTASKADIFVPIRPATDAALAMAMLNVIIKEDLTDQDFMKKHTVAPFLVKESDGKFLRQSDLTGVPVEKGGDDPFIVWNSLTNIHGLVTEVEDPAIIGDYSVQEIKVTTAYNLLLKRIAPYTPEYSAGICGVSADMIRDIARIYATNTPSTITFGLGVDHYANSHGAYKAMHTLGMVTGNVGKPGASVGQGCSSPGFINNAAIFTPPPGVTPGPTIPSFLAPEIQKTGQYNGKPFQLKAYAIAGGNPFGNLTDRKAWIESLKDVEFIMSTNIEMGDSTLYSDIVLPAAFIFEVDDMHYTNIMTPYMYLQEKAVEPPYECKSDFEINKLIAEGMGLGQYFDYTPEEWMKEGLNTDAARALGITWERLKKEKVIRQLPDGPEGVFLHAEGGKFPTPTGKGEFYVENPVPRRDYGQKIDVEKERLPFFEPPIEAWTETIGSLSKNKLADKYPLIYFQGSQRFRTHTMFSRVKSLRELDPEPKIRLSAKDALERGIKNGDIVKVYNDRGYVVVKAVINNGLPSGMVNMDRGWQKDQFIEGHYSDLTHRQSNPACPNNNYFDVLCQVEKI</sequence>
<name>A0A0W1JLP6_DESHA</name>
<protein>
    <recommendedName>
        <fullName evidence="5">4Fe-4S Mo/W bis-MGD-type domain-containing protein</fullName>
    </recommendedName>
</protein>
<dbReference type="Pfam" id="PF00384">
    <property type="entry name" value="Molybdopterin"/>
    <property type="match status" value="1"/>
</dbReference>
<dbReference type="PROSITE" id="PS51669">
    <property type="entry name" value="4FE4S_MOW_BIS_MGD"/>
    <property type="match status" value="1"/>
</dbReference>
<dbReference type="InterPro" id="IPR006657">
    <property type="entry name" value="MoPterin_dinucl-bd_dom"/>
</dbReference>
<evidence type="ECO:0000256" key="1">
    <source>
        <dbReference type="ARBA" id="ARBA00010312"/>
    </source>
</evidence>
<dbReference type="InterPro" id="IPR006963">
    <property type="entry name" value="Mopterin_OxRdtase_4Fe-4S_dom"/>
</dbReference>
<dbReference type="InterPro" id="IPR019546">
    <property type="entry name" value="TAT_signal_bac_arc"/>
</dbReference>
<dbReference type="PANTHER" id="PTHR43742:SF6">
    <property type="entry name" value="OXIDOREDUCTASE YYAE-RELATED"/>
    <property type="match status" value="1"/>
</dbReference>